<sequence length="234" mass="26748">MSNQVAISAISTIVLPLFKRRPSCVTSGTRFFLLAPHIMRDLKTLCIRKSMFSCKNYQYRCYFPDAVGTRTLGLNRFRHLVKKNKISTLSKDDYQHKNLSVTERFKFLTKKYGAPAITIYTIISTLDLGLTFILIQAGGADRVKKVEDWFKETFKGLITLKKEEKTSDKKEVKHDKNLPSKNDGNISRQSPSWTSTFVIAYGIHKLLVPFRLGLTAALTPPAVRKLRQMGWKQI</sequence>
<dbReference type="PANTHER" id="PTHR21377">
    <property type="entry name" value="PROTEIN FAM210B, MITOCHONDRIAL"/>
    <property type="match status" value="1"/>
</dbReference>
<feature type="domain" description="DUF1279" evidence="2">
    <location>
        <begin position="104"/>
        <end position="220"/>
    </location>
</feature>
<dbReference type="EMBL" id="CAJVPV010000941">
    <property type="protein sequence ID" value="CAG8480339.1"/>
    <property type="molecule type" value="Genomic_DNA"/>
</dbReference>
<feature type="compositionally biased region" description="Basic and acidic residues" evidence="1">
    <location>
        <begin position="168"/>
        <end position="178"/>
    </location>
</feature>
<dbReference type="PANTHER" id="PTHR21377:SF0">
    <property type="entry name" value="PROTEIN FAM210B, MITOCHONDRIAL"/>
    <property type="match status" value="1"/>
</dbReference>
<dbReference type="Pfam" id="PF06916">
    <property type="entry name" value="FAM210A-B_dom"/>
    <property type="match status" value="1"/>
</dbReference>
<dbReference type="AlphaFoldDB" id="A0A9N8W7S8"/>
<comment type="caution">
    <text evidence="3">The sequence shown here is derived from an EMBL/GenBank/DDBJ whole genome shotgun (WGS) entry which is preliminary data.</text>
</comment>
<feature type="region of interest" description="Disordered" evidence="1">
    <location>
        <begin position="168"/>
        <end position="188"/>
    </location>
</feature>
<organism evidence="3 4">
    <name type="scientific">Acaulospora morrowiae</name>
    <dbReference type="NCBI Taxonomy" id="94023"/>
    <lineage>
        <taxon>Eukaryota</taxon>
        <taxon>Fungi</taxon>
        <taxon>Fungi incertae sedis</taxon>
        <taxon>Mucoromycota</taxon>
        <taxon>Glomeromycotina</taxon>
        <taxon>Glomeromycetes</taxon>
        <taxon>Diversisporales</taxon>
        <taxon>Acaulosporaceae</taxon>
        <taxon>Acaulospora</taxon>
    </lineage>
</organism>
<reference evidence="3" key="1">
    <citation type="submission" date="2021-06" db="EMBL/GenBank/DDBJ databases">
        <authorList>
            <person name="Kallberg Y."/>
            <person name="Tangrot J."/>
            <person name="Rosling A."/>
        </authorList>
    </citation>
    <scope>NUCLEOTIDE SEQUENCE</scope>
    <source>
        <strain evidence="3">CL551</strain>
    </source>
</reference>
<evidence type="ECO:0000259" key="2">
    <source>
        <dbReference type="Pfam" id="PF06916"/>
    </source>
</evidence>
<evidence type="ECO:0000313" key="3">
    <source>
        <dbReference type="EMBL" id="CAG8480339.1"/>
    </source>
</evidence>
<feature type="compositionally biased region" description="Polar residues" evidence="1">
    <location>
        <begin position="179"/>
        <end position="188"/>
    </location>
</feature>
<accession>A0A9N8W7S8</accession>
<dbReference type="Proteomes" id="UP000789342">
    <property type="component" value="Unassembled WGS sequence"/>
</dbReference>
<proteinExistence type="predicted"/>
<dbReference type="OrthoDB" id="426386at2759"/>
<protein>
    <submittedName>
        <fullName evidence="3">10103_t:CDS:1</fullName>
    </submittedName>
</protein>
<dbReference type="InterPro" id="IPR009688">
    <property type="entry name" value="FAM210A/B-like_dom"/>
</dbReference>
<name>A0A9N8W7S8_9GLOM</name>
<evidence type="ECO:0000256" key="1">
    <source>
        <dbReference type="SAM" id="MobiDB-lite"/>
    </source>
</evidence>
<gene>
    <name evidence="3" type="ORF">AMORRO_LOCUS2277</name>
</gene>
<evidence type="ECO:0000313" key="4">
    <source>
        <dbReference type="Proteomes" id="UP000789342"/>
    </source>
</evidence>
<dbReference type="GO" id="GO:0005739">
    <property type="term" value="C:mitochondrion"/>
    <property type="evidence" value="ECO:0007669"/>
    <property type="project" value="TreeGrafter"/>
</dbReference>
<keyword evidence="4" id="KW-1185">Reference proteome</keyword>
<dbReference type="InterPro" id="IPR045866">
    <property type="entry name" value="FAM210A/B-like"/>
</dbReference>